<evidence type="ECO:0000256" key="10">
    <source>
        <dbReference type="HAMAP-Rule" id="MF_00454"/>
    </source>
</evidence>
<evidence type="ECO:0000256" key="1">
    <source>
        <dbReference type="ARBA" id="ARBA00004651"/>
    </source>
</evidence>
<keyword evidence="6 10" id="KW-0407">Ion channel</keyword>
<feature type="transmembrane region" description="Helical" evidence="10">
    <location>
        <begin position="95"/>
        <end position="120"/>
    </location>
</feature>
<evidence type="ECO:0000256" key="2">
    <source>
        <dbReference type="ARBA" id="ARBA00022475"/>
    </source>
</evidence>
<keyword evidence="2 10" id="KW-1003">Cell membrane</keyword>
<evidence type="ECO:0000256" key="6">
    <source>
        <dbReference type="ARBA" id="ARBA00023303"/>
    </source>
</evidence>
<keyword evidence="10" id="KW-0406">Ion transport</keyword>
<keyword evidence="10" id="KW-0813">Transport</keyword>
<feature type="transmembrane region" description="Helical" evidence="10">
    <location>
        <begin position="34"/>
        <end position="53"/>
    </location>
</feature>
<feature type="transmembrane region" description="Helical" evidence="10">
    <location>
        <begin position="65"/>
        <end position="83"/>
    </location>
</feature>
<comment type="caution">
    <text evidence="11">The sequence shown here is derived from an EMBL/GenBank/DDBJ whole genome shotgun (WGS) entry which is preliminary data.</text>
</comment>
<comment type="function">
    <text evidence="9 10">Fluoride-specific ion channel. Important for reducing fluoride concentration in the cell, thus reducing its toxicity.</text>
</comment>
<accession>A0ABS4NK80</accession>
<dbReference type="PANTHER" id="PTHR28259:SF1">
    <property type="entry name" value="FLUORIDE EXPORT PROTEIN 1-RELATED"/>
    <property type="match status" value="1"/>
</dbReference>
<dbReference type="InterPro" id="IPR003691">
    <property type="entry name" value="FluC"/>
</dbReference>
<evidence type="ECO:0000313" key="11">
    <source>
        <dbReference type="EMBL" id="MBP2073405.1"/>
    </source>
</evidence>
<dbReference type="NCBIfam" id="TIGR00494">
    <property type="entry name" value="crcB"/>
    <property type="match status" value="1"/>
</dbReference>
<dbReference type="Proteomes" id="UP001166402">
    <property type="component" value="Unassembled WGS sequence"/>
</dbReference>
<evidence type="ECO:0000256" key="8">
    <source>
        <dbReference type="ARBA" id="ARBA00035585"/>
    </source>
</evidence>
<comment type="similarity">
    <text evidence="7 10">Belongs to the fluoride channel Fluc/FEX (TC 1.A.43) family.</text>
</comment>
<comment type="subcellular location">
    <subcellularLocation>
        <location evidence="1 10">Cell membrane</location>
        <topology evidence="1 10">Multi-pass membrane protein</topology>
    </subcellularLocation>
</comment>
<keyword evidence="12" id="KW-1185">Reference proteome</keyword>
<comment type="catalytic activity">
    <reaction evidence="8">
        <text>fluoride(in) = fluoride(out)</text>
        <dbReference type="Rhea" id="RHEA:76159"/>
        <dbReference type="ChEBI" id="CHEBI:17051"/>
    </reaction>
    <physiologicalReaction direction="left-to-right" evidence="8">
        <dbReference type="Rhea" id="RHEA:76160"/>
    </physiologicalReaction>
</comment>
<feature type="transmembrane region" description="Helical" evidence="10">
    <location>
        <begin position="6"/>
        <end position="22"/>
    </location>
</feature>
<evidence type="ECO:0000256" key="4">
    <source>
        <dbReference type="ARBA" id="ARBA00022989"/>
    </source>
</evidence>
<dbReference type="EMBL" id="JAGGLT010000049">
    <property type="protein sequence ID" value="MBP2073405.1"/>
    <property type="molecule type" value="Genomic_DNA"/>
</dbReference>
<keyword evidence="3 10" id="KW-0812">Transmembrane</keyword>
<evidence type="ECO:0000256" key="7">
    <source>
        <dbReference type="ARBA" id="ARBA00035120"/>
    </source>
</evidence>
<protein>
    <recommendedName>
        <fullName evidence="10">Fluoride-specific ion channel FluC</fullName>
    </recommendedName>
</protein>
<comment type="activity regulation">
    <text evidence="10">Na(+) is not transported, but it plays an essential structural role and its presence is essential for fluoride channel function.</text>
</comment>
<keyword evidence="4 10" id="KW-1133">Transmembrane helix</keyword>
<evidence type="ECO:0000256" key="9">
    <source>
        <dbReference type="ARBA" id="ARBA00049940"/>
    </source>
</evidence>
<reference evidence="11" key="1">
    <citation type="submission" date="2021-03" db="EMBL/GenBank/DDBJ databases">
        <title>Genomic Encyclopedia of Type Strains, Phase IV (KMG-IV): sequencing the most valuable type-strain genomes for metagenomic binning, comparative biology and taxonomic classification.</title>
        <authorList>
            <person name="Goeker M."/>
        </authorList>
    </citation>
    <scope>NUCLEOTIDE SEQUENCE</scope>
    <source>
        <strain evidence="11">DSM 101588</strain>
    </source>
</reference>
<keyword evidence="10" id="KW-0479">Metal-binding</keyword>
<gene>
    <name evidence="10" type="primary">fluC</name>
    <name evidence="10" type="synonym">crcB</name>
    <name evidence="11" type="ORF">J2Z80_002959</name>
</gene>
<keyword evidence="5 10" id="KW-0472">Membrane</keyword>
<feature type="binding site" evidence="10">
    <location>
        <position position="75"/>
    </location>
    <ligand>
        <name>Na(+)</name>
        <dbReference type="ChEBI" id="CHEBI:29101"/>
        <note>structural</note>
    </ligand>
</feature>
<evidence type="ECO:0000256" key="5">
    <source>
        <dbReference type="ARBA" id="ARBA00023136"/>
    </source>
</evidence>
<dbReference type="Pfam" id="PF02537">
    <property type="entry name" value="CRCB"/>
    <property type="match status" value="1"/>
</dbReference>
<sequence>MISNIFLVGLGGVFGAILRYEISRHIKENREIVVPIETFVVNVLGAFLLNVLSNPKIVHFFDNNVKLFIMTGFIGAFTTYSTFSHETIHLLRQKHYIHAFLYSTSTVIIGLIGAFLGYYIGNLF</sequence>
<keyword evidence="10" id="KW-0915">Sodium</keyword>
<dbReference type="HAMAP" id="MF_00454">
    <property type="entry name" value="FluC"/>
    <property type="match status" value="1"/>
</dbReference>
<evidence type="ECO:0000313" key="12">
    <source>
        <dbReference type="Proteomes" id="UP001166402"/>
    </source>
</evidence>
<organism evidence="11 12">
    <name type="scientific">Thermoanaerobacterium butyriciformans</name>
    <dbReference type="NCBI Taxonomy" id="1702242"/>
    <lineage>
        <taxon>Bacteria</taxon>
        <taxon>Bacillati</taxon>
        <taxon>Bacillota</taxon>
        <taxon>Clostridia</taxon>
        <taxon>Thermoanaerobacterales</taxon>
        <taxon>Thermoanaerobacteraceae</taxon>
        <taxon>Thermoanaerobacterium</taxon>
    </lineage>
</organism>
<dbReference type="PANTHER" id="PTHR28259">
    <property type="entry name" value="FLUORIDE EXPORT PROTEIN 1-RELATED"/>
    <property type="match status" value="1"/>
</dbReference>
<evidence type="ECO:0000256" key="3">
    <source>
        <dbReference type="ARBA" id="ARBA00022692"/>
    </source>
</evidence>
<feature type="binding site" evidence="10">
    <location>
        <position position="78"/>
    </location>
    <ligand>
        <name>Na(+)</name>
        <dbReference type="ChEBI" id="CHEBI:29101"/>
        <note>structural</note>
    </ligand>
</feature>
<proteinExistence type="inferred from homology"/>
<name>A0ABS4NK80_9THEO</name>